<name>A0A813J986_POLGL</name>
<reference evidence="1" key="1">
    <citation type="submission" date="2021-02" db="EMBL/GenBank/DDBJ databases">
        <authorList>
            <person name="Dougan E. K."/>
            <person name="Rhodes N."/>
            <person name="Thang M."/>
            <person name="Chan C."/>
        </authorList>
    </citation>
    <scope>NUCLEOTIDE SEQUENCE</scope>
</reference>
<evidence type="ECO:0000313" key="1">
    <source>
        <dbReference type="EMBL" id="CAE8667178.1"/>
    </source>
</evidence>
<feature type="non-terminal residue" evidence="1">
    <location>
        <position position="1"/>
    </location>
</feature>
<gene>
    <name evidence="1" type="ORF">PGLA2088_LOCUS16491</name>
</gene>
<dbReference type="Proteomes" id="UP000626109">
    <property type="component" value="Unassembled WGS sequence"/>
</dbReference>
<organism evidence="1 2">
    <name type="scientific">Polarella glacialis</name>
    <name type="common">Dinoflagellate</name>
    <dbReference type="NCBI Taxonomy" id="89957"/>
    <lineage>
        <taxon>Eukaryota</taxon>
        <taxon>Sar</taxon>
        <taxon>Alveolata</taxon>
        <taxon>Dinophyceae</taxon>
        <taxon>Suessiales</taxon>
        <taxon>Suessiaceae</taxon>
        <taxon>Polarella</taxon>
    </lineage>
</organism>
<sequence>AKSGFEGQSKELQQMLSELFEKKVRQRVRANRFRPAEAGRLIRRELVERRYEQVMFGPLPKASDGSETSSEVDLHLYGPKRAQSKLLGADLLRKTPSLDAKQVKDIIM</sequence>
<feature type="non-terminal residue" evidence="1">
    <location>
        <position position="108"/>
    </location>
</feature>
<proteinExistence type="predicted"/>
<protein>
    <submittedName>
        <fullName evidence="1">Uncharacterized protein</fullName>
    </submittedName>
</protein>
<evidence type="ECO:0000313" key="2">
    <source>
        <dbReference type="Proteomes" id="UP000626109"/>
    </source>
</evidence>
<dbReference type="AlphaFoldDB" id="A0A813J986"/>
<comment type="caution">
    <text evidence="1">The sequence shown here is derived from an EMBL/GenBank/DDBJ whole genome shotgun (WGS) entry which is preliminary data.</text>
</comment>
<dbReference type="EMBL" id="CAJNNW010020918">
    <property type="protein sequence ID" value="CAE8667178.1"/>
    <property type="molecule type" value="Genomic_DNA"/>
</dbReference>
<accession>A0A813J986</accession>